<dbReference type="Gene3D" id="3.55.50.30">
    <property type="match status" value="1"/>
</dbReference>
<reference evidence="5" key="1">
    <citation type="journal article" date="2019" name="Int. J. Syst. Evol. Microbiol.">
        <title>The Global Catalogue of Microorganisms (GCM) 10K type strain sequencing project: providing services to taxonomists for standard genome sequencing and annotation.</title>
        <authorList>
            <consortium name="The Broad Institute Genomics Platform"/>
            <consortium name="The Broad Institute Genome Sequencing Center for Infectious Disease"/>
            <person name="Wu L."/>
            <person name="Ma J."/>
        </authorList>
    </citation>
    <scope>NUCLEOTIDE SEQUENCE [LARGE SCALE GENOMIC DNA]</scope>
    <source>
        <strain evidence="5">CGMCC 1.10759</strain>
    </source>
</reference>
<dbReference type="PANTHER" id="PTHR30273">
    <property type="entry name" value="PERIPLASMIC SIGNAL SENSOR AND SIGMA FACTOR ACTIVATOR FECR-RELATED"/>
    <property type="match status" value="1"/>
</dbReference>
<evidence type="ECO:0000313" key="4">
    <source>
        <dbReference type="EMBL" id="MFC4311954.1"/>
    </source>
</evidence>
<keyword evidence="1" id="KW-0472">Membrane</keyword>
<keyword evidence="5" id="KW-1185">Reference proteome</keyword>
<feature type="domain" description="FecR N-terminal" evidence="3">
    <location>
        <begin position="19"/>
        <end position="60"/>
    </location>
</feature>
<evidence type="ECO:0000259" key="2">
    <source>
        <dbReference type="Pfam" id="PF04773"/>
    </source>
</evidence>
<organism evidence="4 5">
    <name type="scientific">Steroidobacter flavus</name>
    <dbReference type="NCBI Taxonomy" id="1842136"/>
    <lineage>
        <taxon>Bacteria</taxon>
        <taxon>Pseudomonadati</taxon>
        <taxon>Pseudomonadota</taxon>
        <taxon>Gammaproteobacteria</taxon>
        <taxon>Steroidobacterales</taxon>
        <taxon>Steroidobacteraceae</taxon>
        <taxon>Steroidobacter</taxon>
    </lineage>
</organism>
<dbReference type="InterPro" id="IPR012373">
    <property type="entry name" value="Ferrdict_sens_TM"/>
</dbReference>
<gene>
    <name evidence="4" type="ORF">ACFPN2_22925</name>
</gene>
<feature type="domain" description="FecR protein" evidence="2">
    <location>
        <begin position="126"/>
        <end position="217"/>
    </location>
</feature>
<feature type="transmembrane region" description="Helical" evidence="1">
    <location>
        <begin position="100"/>
        <end position="122"/>
    </location>
</feature>
<dbReference type="EMBL" id="JBHSDU010000014">
    <property type="protein sequence ID" value="MFC4311954.1"/>
    <property type="molecule type" value="Genomic_DNA"/>
</dbReference>
<dbReference type="Pfam" id="PF16220">
    <property type="entry name" value="DUF4880"/>
    <property type="match status" value="1"/>
</dbReference>
<dbReference type="PANTHER" id="PTHR30273:SF2">
    <property type="entry name" value="PROTEIN FECR"/>
    <property type="match status" value="1"/>
</dbReference>
<evidence type="ECO:0000313" key="5">
    <source>
        <dbReference type="Proteomes" id="UP001595904"/>
    </source>
</evidence>
<keyword evidence="1" id="KW-1133">Transmembrane helix</keyword>
<dbReference type="Pfam" id="PF04773">
    <property type="entry name" value="FecR"/>
    <property type="match status" value="1"/>
</dbReference>
<evidence type="ECO:0000259" key="3">
    <source>
        <dbReference type="Pfam" id="PF16220"/>
    </source>
</evidence>
<dbReference type="Proteomes" id="UP001595904">
    <property type="component" value="Unassembled WGS sequence"/>
</dbReference>
<proteinExistence type="predicted"/>
<dbReference type="RefSeq" id="WP_380600950.1">
    <property type="nucleotide sequence ID" value="NZ_JBHSDU010000014.1"/>
</dbReference>
<comment type="caution">
    <text evidence="4">The sequence shown here is derived from an EMBL/GenBank/DDBJ whole genome shotgun (WGS) entry which is preliminary data.</text>
</comment>
<protein>
    <submittedName>
        <fullName evidence="4">FecR family protein</fullName>
    </submittedName>
</protein>
<dbReference type="PIRSF" id="PIRSF018266">
    <property type="entry name" value="FecR"/>
    <property type="match status" value="1"/>
</dbReference>
<keyword evidence="1" id="KW-0812">Transmembrane</keyword>
<name>A0ABV8SZP5_9GAMM</name>
<sequence>MSMFKHSAAADSNSDDRLEQATHWFLRVGSESAGVEDLSEFKRWIESDPKNELAYKQVSAAWAGIGAHAAAPEIIVARRNALDDARRAANRRWSIRAWRVRSLALAASICVALIGTALYFYLQQGVYSTGLGEQRALRLDDGSLITLDAKSTVRVAYSDDVRLLVLERGRARFDVARDPARPFRVQAGNQTVVAHGTQFNVERVANTVLVTLMEGRVSVTGITPQTDTPAVPAPGKKLSIPVVELSSGQGIQVRANGSATVVRKIDVQQATAWQSGRLFFNNESLASAAERVNRYSKLQVEVDPSVADVGVSGTFTAGDASAFVEAISTYFPVRAEHVSASVIYLTAQD</sequence>
<dbReference type="InterPro" id="IPR032623">
    <property type="entry name" value="FecR_N"/>
</dbReference>
<evidence type="ECO:0000256" key="1">
    <source>
        <dbReference type="SAM" id="Phobius"/>
    </source>
</evidence>
<dbReference type="InterPro" id="IPR006860">
    <property type="entry name" value="FecR"/>
</dbReference>
<dbReference type="Gene3D" id="2.60.120.1440">
    <property type="match status" value="1"/>
</dbReference>
<accession>A0ABV8SZP5</accession>